<keyword evidence="8" id="KW-1185">Reference proteome</keyword>
<keyword evidence="3" id="KW-0342">GTP-binding</keyword>
<keyword evidence="5" id="KW-1133">Transmembrane helix</keyword>
<evidence type="ECO:0000256" key="5">
    <source>
        <dbReference type="SAM" id="Phobius"/>
    </source>
</evidence>
<feature type="transmembrane region" description="Helical" evidence="5">
    <location>
        <begin position="265"/>
        <end position="287"/>
    </location>
</feature>
<dbReference type="PANTHER" id="PTHR10903:SF170">
    <property type="entry name" value="GTPASE IMAP FAMILY MEMBER 7"/>
    <property type="match status" value="1"/>
</dbReference>
<keyword evidence="4" id="KW-0175">Coiled coil</keyword>
<dbReference type="Gene3D" id="3.40.50.300">
    <property type="entry name" value="P-loop containing nucleotide triphosphate hydrolases"/>
    <property type="match status" value="1"/>
</dbReference>
<evidence type="ECO:0000256" key="2">
    <source>
        <dbReference type="ARBA" id="ARBA00022741"/>
    </source>
</evidence>
<feature type="coiled-coil region" evidence="4">
    <location>
        <begin position="174"/>
        <end position="232"/>
    </location>
</feature>
<dbReference type="InterPro" id="IPR027417">
    <property type="entry name" value="P-loop_NTPase"/>
</dbReference>
<accession>A0A8K9V734</accession>
<evidence type="ECO:0000313" key="8">
    <source>
        <dbReference type="Proteomes" id="UP000694395"/>
    </source>
</evidence>
<dbReference type="PANTHER" id="PTHR10903">
    <property type="entry name" value="GTPASE, IMAP FAMILY MEMBER-RELATED"/>
    <property type="match status" value="1"/>
</dbReference>
<evidence type="ECO:0000256" key="3">
    <source>
        <dbReference type="ARBA" id="ARBA00023134"/>
    </source>
</evidence>
<evidence type="ECO:0000256" key="1">
    <source>
        <dbReference type="ARBA" id="ARBA00008535"/>
    </source>
</evidence>
<reference evidence="7" key="2">
    <citation type="submission" date="2025-08" db="UniProtKB">
        <authorList>
            <consortium name="Ensembl"/>
        </authorList>
    </citation>
    <scope>IDENTIFICATION</scope>
</reference>
<evidence type="ECO:0000256" key="4">
    <source>
        <dbReference type="SAM" id="Coils"/>
    </source>
</evidence>
<dbReference type="SUPFAM" id="SSF52540">
    <property type="entry name" value="P-loop containing nucleoside triphosphate hydrolases"/>
    <property type="match status" value="1"/>
</dbReference>
<proteinExistence type="inferred from homology"/>
<dbReference type="GO" id="GO:0005525">
    <property type="term" value="F:GTP binding"/>
    <property type="evidence" value="ECO:0007669"/>
    <property type="project" value="UniProtKB-KW"/>
</dbReference>
<protein>
    <recommendedName>
        <fullName evidence="6">AIG1-type G domain-containing protein</fullName>
    </recommendedName>
</protein>
<dbReference type="AlphaFoldDB" id="A0A8K9V734"/>
<keyword evidence="5" id="KW-0812">Transmembrane</keyword>
<dbReference type="InterPro" id="IPR045058">
    <property type="entry name" value="GIMA/IAN/Toc"/>
</dbReference>
<keyword evidence="5" id="KW-0472">Membrane</keyword>
<dbReference type="FunFam" id="3.40.50.300:FF:000366">
    <property type="entry name" value="GTPase, IMAP family member 2"/>
    <property type="match status" value="1"/>
</dbReference>
<feature type="domain" description="AIG1-type G" evidence="6">
    <location>
        <begin position="4"/>
        <end position="178"/>
    </location>
</feature>
<feature type="transmembrane region" description="Helical" evidence="5">
    <location>
        <begin position="239"/>
        <end position="259"/>
    </location>
</feature>
<dbReference type="Pfam" id="PF04548">
    <property type="entry name" value="AIG1"/>
    <property type="match status" value="1"/>
</dbReference>
<reference evidence="7" key="3">
    <citation type="submission" date="2025-09" db="UniProtKB">
        <authorList>
            <consortium name="Ensembl"/>
        </authorList>
    </citation>
    <scope>IDENTIFICATION</scope>
</reference>
<keyword evidence="2" id="KW-0547">Nucleotide-binding</keyword>
<dbReference type="PROSITE" id="PS51720">
    <property type="entry name" value="G_AIG1"/>
    <property type="match status" value="1"/>
</dbReference>
<dbReference type="Ensembl" id="ENSOMYT00000164929.1">
    <property type="protein sequence ID" value="ENSOMYP00000121976.1"/>
    <property type="gene ID" value="ENSOMYG00000067463.1"/>
</dbReference>
<evidence type="ECO:0000313" key="7">
    <source>
        <dbReference type="Ensembl" id="ENSOMYP00000121976.1"/>
    </source>
</evidence>
<sequence>QNPNMTNRIVLVGKTGAGKSAAGNTILGKKVLKSHSHSNSVTKDFDKEREMVVFDTKFTQEEAIENITMCVNLSSPGPHVFLIVIKLGRFTEEDAEASKYTIVLFTHGNLLEDVTIKELVSGTQNVVSLVDQCKEGFHVSNNKDKSRSQVTELLEKINKMVKMNGGSHYTTEMFQEAERAIEEEKNRILGENKEKRNREDEKLNNFFEGEALEKARKELREKHEREAREKAERNTAGRYLAVVGSAAAGGAAIGAAIALPVGAAVGAIVGGVAGAIEVFLKPMFAVYDTK</sequence>
<dbReference type="InterPro" id="IPR006703">
    <property type="entry name" value="G_AIG1"/>
</dbReference>
<comment type="similarity">
    <text evidence="1">Belongs to the TRAFAC class TrmE-Era-EngA-EngB-Septin-like GTPase superfamily. AIG1/Toc34/Toc159-like paraseptin GTPase family. IAN subfamily.</text>
</comment>
<dbReference type="Proteomes" id="UP000694395">
    <property type="component" value="Chromosome 10"/>
</dbReference>
<evidence type="ECO:0000259" key="6">
    <source>
        <dbReference type="PROSITE" id="PS51720"/>
    </source>
</evidence>
<name>A0A8K9V734_ONCMY</name>
<organism evidence="7 8">
    <name type="scientific">Oncorhynchus mykiss</name>
    <name type="common">Rainbow trout</name>
    <name type="synonym">Salmo gairdneri</name>
    <dbReference type="NCBI Taxonomy" id="8022"/>
    <lineage>
        <taxon>Eukaryota</taxon>
        <taxon>Metazoa</taxon>
        <taxon>Chordata</taxon>
        <taxon>Craniata</taxon>
        <taxon>Vertebrata</taxon>
        <taxon>Euteleostomi</taxon>
        <taxon>Actinopterygii</taxon>
        <taxon>Neopterygii</taxon>
        <taxon>Teleostei</taxon>
        <taxon>Protacanthopterygii</taxon>
        <taxon>Salmoniformes</taxon>
        <taxon>Salmonidae</taxon>
        <taxon>Salmoninae</taxon>
        <taxon>Oncorhynchus</taxon>
    </lineage>
</organism>
<reference evidence="7" key="1">
    <citation type="submission" date="2020-07" db="EMBL/GenBank/DDBJ databases">
        <title>A long reads based de novo assembly of the rainbow trout Arlee double haploid line genome.</title>
        <authorList>
            <person name="Gao G."/>
            <person name="Palti Y."/>
        </authorList>
    </citation>
    <scope>NUCLEOTIDE SEQUENCE [LARGE SCALE GENOMIC DNA]</scope>
</reference>
<dbReference type="GeneTree" id="ENSGT01120000271858"/>